<reference evidence="2 3" key="2">
    <citation type="submission" date="2016-10" db="EMBL/GenBank/DDBJ databases">
        <authorList>
            <person name="Varghese N."/>
            <person name="Submissions S."/>
        </authorList>
    </citation>
    <scope>NUCLEOTIDE SEQUENCE [LARGE SCALE GENOMIC DNA]</scope>
    <source>
        <strain evidence="2 3">DSM 24802</strain>
    </source>
</reference>
<reference evidence="1" key="3">
    <citation type="submission" date="2023-06" db="EMBL/GenBank/DDBJ databases">
        <authorList>
            <person name="Sun Q."/>
            <person name="Zhou Y."/>
        </authorList>
    </citation>
    <scope>NUCLEOTIDE SEQUENCE</scope>
    <source>
        <strain evidence="1">CGMCC 1.10859</strain>
    </source>
</reference>
<name>A0AAN4ZZU1_9RHOB</name>
<organism evidence="1 4">
    <name type="scientific">Allgaiera indica</name>
    <dbReference type="NCBI Taxonomy" id="765699"/>
    <lineage>
        <taxon>Bacteria</taxon>
        <taxon>Pseudomonadati</taxon>
        <taxon>Pseudomonadota</taxon>
        <taxon>Alphaproteobacteria</taxon>
        <taxon>Rhodobacterales</taxon>
        <taxon>Paracoccaceae</taxon>
        <taxon>Allgaiera</taxon>
    </lineage>
</organism>
<gene>
    <name evidence="1" type="ORF">GCM10008024_24570</name>
    <name evidence="2" type="ORF">SAMN05444006_110107</name>
</gene>
<keyword evidence="3" id="KW-1185">Reference proteome</keyword>
<evidence type="ECO:0000313" key="3">
    <source>
        <dbReference type="Proteomes" id="UP000199541"/>
    </source>
</evidence>
<reference evidence="1" key="1">
    <citation type="journal article" date="2014" name="Int. J. Syst. Evol. Microbiol.">
        <title>Complete genome sequence of Corynebacterium casei LMG S-19264T (=DSM 44701T), isolated from a smear-ripened cheese.</title>
        <authorList>
            <consortium name="US DOE Joint Genome Institute (JGI-PGF)"/>
            <person name="Walter F."/>
            <person name="Albersmeier A."/>
            <person name="Kalinowski J."/>
            <person name="Ruckert C."/>
        </authorList>
    </citation>
    <scope>NUCLEOTIDE SEQUENCE</scope>
    <source>
        <strain evidence="1">CGMCC 1.10859</strain>
    </source>
</reference>
<accession>A0AAN4ZZU1</accession>
<dbReference type="Proteomes" id="UP000634647">
    <property type="component" value="Unassembled WGS sequence"/>
</dbReference>
<comment type="caution">
    <text evidence="1">The sequence shown here is derived from an EMBL/GenBank/DDBJ whole genome shotgun (WGS) entry which is preliminary data.</text>
</comment>
<dbReference type="EMBL" id="BNAB01000011">
    <property type="protein sequence ID" value="GHE02988.1"/>
    <property type="molecule type" value="Genomic_DNA"/>
</dbReference>
<dbReference type="EMBL" id="FNOB01000010">
    <property type="protein sequence ID" value="SDX13415.1"/>
    <property type="molecule type" value="Genomic_DNA"/>
</dbReference>
<evidence type="ECO:0000313" key="1">
    <source>
        <dbReference type="EMBL" id="GHE02988.1"/>
    </source>
</evidence>
<protein>
    <submittedName>
        <fullName evidence="1">Uncharacterized protein</fullName>
    </submittedName>
</protein>
<evidence type="ECO:0000313" key="4">
    <source>
        <dbReference type="Proteomes" id="UP000634647"/>
    </source>
</evidence>
<dbReference type="Proteomes" id="UP000199541">
    <property type="component" value="Unassembled WGS sequence"/>
</dbReference>
<sequence length="181" mass="19545">MDLIDHGALEPSVAGPLAGLTLPVQLETLKPAFDNRGDEADDAAFAHGQATAPDDWLDTQTLAQILNASEMLGTVREHGHDVWPTKLPPEKGEEAVDIGFSIYREGPLAATEALDTIHGASSAAAVEAGPLAYYGRLFDWLDRRSNAIDLRPIRDILRKHIARNFAIEPGATVLGEEITCR</sequence>
<proteinExistence type="predicted"/>
<dbReference type="AlphaFoldDB" id="A0AAN4ZZU1"/>
<evidence type="ECO:0000313" key="2">
    <source>
        <dbReference type="EMBL" id="SDX13415.1"/>
    </source>
</evidence>